<dbReference type="InterPro" id="IPR019771">
    <property type="entry name" value="F-actin_capping_bsu_CS"/>
</dbReference>
<dbReference type="PRINTS" id="PR00192">
    <property type="entry name" value="FACTINCAPB"/>
</dbReference>
<accession>A0AAF0F1J3</accession>
<dbReference type="EMBL" id="CP119881">
    <property type="protein sequence ID" value="WFD36652.1"/>
    <property type="molecule type" value="Genomic_DNA"/>
</dbReference>
<dbReference type="PANTHER" id="PTHR10619">
    <property type="entry name" value="F-ACTIN-CAPPING PROTEIN SUBUNIT BETA"/>
    <property type="match status" value="1"/>
</dbReference>
<keyword evidence="6 8" id="KW-0009">Actin-binding</keyword>
<dbReference type="Gene3D" id="1.20.58.570">
    <property type="match status" value="1"/>
</dbReference>
<evidence type="ECO:0000256" key="5">
    <source>
        <dbReference type="ARBA" id="ARBA00022490"/>
    </source>
</evidence>
<sequence>MADPVSLSLDLLRRLPPADVATHVRQLSDALPEHADELASSVDQPLRVGIDGSAEGAGREFLCCDYNRDGGSWRSWISNAYYPALSDAQGTEGAVYPSSRLRELELRANDAFDTYRQLYYDAGLTSTYMWDLDGETVSMPEGDVPANFAGVVLFKKDVDHGTWDSLHVFEVATAGKTAHYKLNSTVMLTLSSRAQGSVDLSGSLSRESDERLRVSDFAGHIANLGRLVEEAEGRIRNQLQEVYFGKTRDVVGLVRSHASLAATREAARSVRRHM</sequence>
<evidence type="ECO:0000256" key="8">
    <source>
        <dbReference type="RuleBase" id="RU365078"/>
    </source>
</evidence>
<dbReference type="InterPro" id="IPR042276">
    <property type="entry name" value="CapZ_alpha/beta_2"/>
</dbReference>
<organism evidence="9 10">
    <name type="scientific">Malassezia cuniculi</name>
    <dbReference type="NCBI Taxonomy" id="948313"/>
    <lineage>
        <taxon>Eukaryota</taxon>
        <taxon>Fungi</taxon>
        <taxon>Dikarya</taxon>
        <taxon>Basidiomycota</taxon>
        <taxon>Ustilaginomycotina</taxon>
        <taxon>Malasseziomycetes</taxon>
        <taxon>Malasseziales</taxon>
        <taxon>Malasseziaceae</taxon>
        <taxon>Malassezia</taxon>
    </lineage>
</organism>
<keyword evidence="4 8" id="KW-0117">Actin capping</keyword>
<keyword evidence="5 8" id="KW-0963">Cytoplasm</keyword>
<name>A0AAF0F1J3_9BASI</name>
<gene>
    <name evidence="9" type="primary">CAP2</name>
    <name evidence="9" type="ORF">MCUN1_003539</name>
</gene>
<protein>
    <recommendedName>
        <fullName evidence="3 8">F-actin-capping protein subunit beta</fullName>
    </recommendedName>
</protein>
<dbReference type="AlphaFoldDB" id="A0AAF0F1J3"/>
<evidence type="ECO:0000256" key="2">
    <source>
        <dbReference type="ARBA" id="ARBA00006039"/>
    </source>
</evidence>
<dbReference type="Gene3D" id="3.90.1150.210">
    <property type="entry name" value="F-actin capping protein, beta subunit"/>
    <property type="match status" value="1"/>
</dbReference>
<dbReference type="PROSITE" id="PS00231">
    <property type="entry name" value="F_ACTIN_CAPPING_BETA"/>
    <property type="match status" value="1"/>
</dbReference>
<dbReference type="GO" id="GO:0000902">
    <property type="term" value="P:cell morphogenesis"/>
    <property type="evidence" value="ECO:0007669"/>
    <property type="project" value="TreeGrafter"/>
</dbReference>
<dbReference type="Proteomes" id="UP001219933">
    <property type="component" value="Chromosome 5"/>
</dbReference>
<comment type="similarity">
    <text evidence="2 8">Belongs to the F-actin-capping protein beta subunit family.</text>
</comment>
<keyword evidence="10" id="KW-1185">Reference proteome</keyword>
<dbReference type="GO" id="GO:0030036">
    <property type="term" value="P:actin cytoskeleton organization"/>
    <property type="evidence" value="ECO:0007669"/>
    <property type="project" value="InterPro"/>
</dbReference>
<dbReference type="InterPro" id="IPR001698">
    <property type="entry name" value="CAPZB"/>
</dbReference>
<comment type="subunit">
    <text evidence="8">Heterodimer of an alpha and a beta subunit.</text>
</comment>
<comment type="function">
    <text evidence="8">F-actin-capping proteins bind in a Ca(2+)-independent manner to the fast growing ends of actin filaments (barbed end) thereby blocking the exchange of subunits at these ends. Unlike other capping proteins (such as gelsolin and severin), these proteins do not sever actin filaments.</text>
</comment>
<keyword evidence="7 8" id="KW-0206">Cytoskeleton</keyword>
<dbReference type="InterPro" id="IPR043175">
    <property type="entry name" value="CAPZB_N"/>
</dbReference>
<dbReference type="SUPFAM" id="SSF90096">
    <property type="entry name" value="Subunits of heterodimeric actin filament capping protein Capz"/>
    <property type="match status" value="1"/>
</dbReference>
<evidence type="ECO:0000256" key="7">
    <source>
        <dbReference type="ARBA" id="ARBA00023212"/>
    </source>
</evidence>
<evidence type="ECO:0000256" key="4">
    <source>
        <dbReference type="ARBA" id="ARBA00022467"/>
    </source>
</evidence>
<evidence type="ECO:0000313" key="10">
    <source>
        <dbReference type="Proteomes" id="UP001219933"/>
    </source>
</evidence>
<dbReference type="InterPro" id="IPR037282">
    <property type="entry name" value="CapZ_alpha/beta"/>
</dbReference>
<comment type="subcellular location">
    <subcellularLocation>
        <location evidence="1 8">Cytoplasm</location>
        <location evidence="1 8">Cytoskeleton</location>
    </subcellularLocation>
</comment>
<dbReference type="PANTHER" id="PTHR10619:SF0">
    <property type="entry name" value="F-ACTIN-CAPPING PROTEIN SUBUNIT BETA ISOFORMS 1 AND 2"/>
    <property type="match status" value="1"/>
</dbReference>
<dbReference type="GO" id="GO:0008290">
    <property type="term" value="C:F-actin capping protein complex"/>
    <property type="evidence" value="ECO:0007669"/>
    <property type="project" value="UniProtKB-UniRule"/>
</dbReference>
<dbReference type="GO" id="GO:0051016">
    <property type="term" value="P:barbed-end actin filament capping"/>
    <property type="evidence" value="ECO:0007669"/>
    <property type="project" value="UniProtKB-UniRule"/>
</dbReference>
<evidence type="ECO:0000313" key="9">
    <source>
        <dbReference type="EMBL" id="WFD36652.1"/>
    </source>
</evidence>
<evidence type="ECO:0000256" key="6">
    <source>
        <dbReference type="ARBA" id="ARBA00023203"/>
    </source>
</evidence>
<dbReference type="Pfam" id="PF01115">
    <property type="entry name" value="F_actin_cap_B"/>
    <property type="match status" value="1"/>
</dbReference>
<reference evidence="9" key="1">
    <citation type="submission" date="2023-03" db="EMBL/GenBank/DDBJ databases">
        <title>Mating type loci evolution in Malassezia.</title>
        <authorList>
            <person name="Coelho M.A."/>
        </authorList>
    </citation>
    <scope>NUCLEOTIDE SEQUENCE</scope>
    <source>
        <strain evidence="9">CBS 11721</strain>
    </source>
</reference>
<evidence type="ECO:0000256" key="3">
    <source>
        <dbReference type="ARBA" id="ARBA00021859"/>
    </source>
</evidence>
<proteinExistence type="inferred from homology"/>
<dbReference type="GO" id="GO:0005737">
    <property type="term" value="C:cytoplasm"/>
    <property type="evidence" value="ECO:0007669"/>
    <property type="project" value="InterPro"/>
</dbReference>
<evidence type="ECO:0000256" key="1">
    <source>
        <dbReference type="ARBA" id="ARBA00004245"/>
    </source>
</evidence>
<dbReference type="GO" id="GO:0051015">
    <property type="term" value="F:actin filament binding"/>
    <property type="evidence" value="ECO:0007669"/>
    <property type="project" value="TreeGrafter"/>
</dbReference>